<evidence type="ECO:0000256" key="3">
    <source>
        <dbReference type="ARBA" id="ARBA00022475"/>
    </source>
</evidence>
<dbReference type="PANTHER" id="PTHR30024:SF43">
    <property type="entry name" value="BLL4572 PROTEIN"/>
    <property type="match status" value="1"/>
</dbReference>
<protein>
    <submittedName>
        <fullName evidence="6">NitT/TauT family transport system ATP-binding protein</fullName>
    </submittedName>
</protein>
<keyword evidence="3" id="KW-1003">Cell membrane</keyword>
<sequence>MPKLTQIEKPAVSASYKPVRIGFIPLVDCAPLLVARHLDLFGKHGARVELSCEVGWATVREKLLYGQLDAAHAIAGLALALRLGLSSPPCRVVAPFVFNLHGNAITLSRDLWNRGVRDAASLKKLIRSTFSRRFTFAMVSRYASHCFLLRQWLQSGGIDVEKDVRIVALPPTQMTSSLAEGLIDGYCVGEPWNSYAVEQGIGWIAATSAQLVPEHPEKVLLTTEQFVTTHSAEVEAVISALKEACQFCDLRENRPEVVRILAGSGYFSVSEKILKRSLIGPLDLGTEKSVDVTDFHIFHRRDANTPVSDRGRWLLDQFIAHGLITSAQYAAGGTAMREAWTADLSFPQAKAAASNKTSKRIQQLKA</sequence>
<dbReference type="GO" id="GO:0005524">
    <property type="term" value="F:ATP binding"/>
    <property type="evidence" value="ECO:0007669"/>
    <property type="project" value="UniProtKB-KW"/>
</dbReference>
<dbReference type="CDD" id="cd13553">
    <property type="entry name" value="PBP2_NrtA_CpmA_like"/>
    <property type="match status" value="1"/>
</dbReference>
<dbReference type="EMBL" id="JACHIG010000002">
    <property type="protein sequence ID" value="MBB5031646.1"/>
    <property type="molecule type" value="Genomic_DNA"/>
</dbReference>
<dbReference type="Proteomes" id="UP000590740">
    <property type="component" value="Unassembled WGS sequence"/>
</dbReference>
<keyword evidence="5" id="KW-0472">Membrane</keyword>
<organism evidence="6 7">
    <name type="scientific">Prosthecobacter vanneervenii</name>
    <dbReference type="NCBI Taxonomy" id="48466"/>
    <lineage>
        <taxon>Bacteria</taxon>
        <taxon>Pseudomonadati</taxon>
        <taxon>Verrucomicrobiota</taxon>
        <taxon>Verrucomicrobiia</taxon>
        <taxon>Verrucomicrobiales</taxon>
        <taxon>Verrucomicrobiaceae</taxon>
        <taxon>Prosthecobacter</taxon>
    </lineage>
</organism>
<dbReference type="Pfam" id="PF13379">
    <property type="entry name" value="NMT1_2"/>
    <property type="match status" value="1"/>
</dbReference>
<evidence type="ECO:0000256" key="5">
    <source>
        <dbReference type="ARBA" id="ARBA00023136"/>
    </source>
</evidence>
<comment type="subcellular location">
    <subcellularLocation>
        <location evidence="1">Endomembrane system</location>
    </subcellularLocation>
</comment>
<evidence type="ECO:0000256" key="4">
    <source>
        <dbReference type="ARBA" id="ARBA00022519"/>
    </source>
</evidence>
<dbReference type="Gene3D" id="3.40.190.10">
    <property type="entry name" value="Periplasmic binding protein-like II"/>
    <property type="match status" value="2"/>
</dbReference>
<keyword evidence="6" id="KW-0547">Nucleotide-binding</keyword>
<gene>
    <name evidence="6" type="ORF">HNQ65_001214</name>
</gene>
<evidence type="ECO:0000313" key="7">
    <source>
        <dbReference type="Proteomes" id="UP000590740"/>
    </source>
</evidence>
<keyword evidence="2" id="KW-0813">Transport</keyword>
<evidence type="ECO:0000256" key="1">
    <source>
        <dbReference type="ARBA" id="ARBA00004308"/>
    </source>
</evidence>
<dbReference type="PANTHER" id="PTHR30024">
    <property type="entry name" value="ALIPHATIC SULFONATES-BINDING PROTEIN-RELATED"/>
    <property type="match status" value="1"/>
</dbReference>
<keyword evidence="7" id="KW-1185">Reference proteome</keyword>
<reference evidence="6 7" key="1">
    <citation type="submission" date="2020-08" db="EMBL/GenBank/DDBJ databases">
        <title>Genomic Encyclopedia of Type Strains, Phase IV (KMG-IV): sequencing the most valuable type-strain genomes for metagenomic binning, comparative biology and taxonomic classification.</title>
        <authorList>
            <person name="Goeker M."/>
        </authorList>
    </citation>
    <scope>NUCLEOTIDE SEQUENCE [LARGE SCALE GENOMIC DNA]</scope>
    <source>
        <strain evidence="6 7">DSM 12252</strain>
    </source>
</reference>
<proteinExistence type="predicted"/>
<dbReference type="SUPFAM" id="SSF53850">
    <property type="entry name" value="Periplasmic binding protein-like II"/>
    <property type="match status" value="1"/>
</dbReference>
<name>A0A7W7Y8N0_9BACT</name>
<accession>A0A7W7Y8N0</accession>
<keyword evidence="4" id="KW-0997">Cell inner membrane</keyword>
<evidence type="ECO:0000256" key="2">
    <source>
        <dbReference type="ARBA" id="ARBA00022448"/>
    </source>
</evidence>
<keyword evidence="6" id="KW-0067">ATP-binding</keyword>
<dbReference type="AlphaFoldDB" id="A0A7W7Y8N0"/>
<dbReference type="RefSeq" id="WP_184338584.1">
    <property type="nucleotide sequence ID" value="NZ_JACHIG010000002.1"/>
</dbReference>
<evidence type="ECO:0000313" key="6">
    <source>
        <dbReference type="EMBL" id="MBB5031646.1"/>
    </source>
</evidence>
<comment type="caution">
    <text evidence="6">The sequence shown here is derived from an EMBL/GenBank/DDBJ whole genome shotgun (WGS) entry which is preliminary data.</text>
</comment>
<dbReference type="GO" id="GO:0012505">
    <property type="term" value="C:endomembrane system"/>
    <property type="evidence" value="ECO:0007669"/>
    <property type="project" value="UniProtKB-SubCell"/>
</dbReference>
<dbReference type="InterPro" id="IPR044527">
    <property type="entry name" value="NrtA/CpmA_ABC-bd_dom"/>
</dbReference>